<feature type="compositionally biased region" description="Basic and acidic residues" evidence="1">
    <location>
        <begin position="445"/>
        <end position="456"/>
    </location>
</feature>
<accession>K1PEE9</accession>
<evidence type="ECO:0000313" key="2">
    <source>
        <dbReference type="EMBL" id="EKC22292.1"/>
    </source>
</evidence>
<name>K1PEE9_MAGGI</name>
<protein>
    <submittedName>
        <fullName evidence="2">Uncharacterized protein</fullName>
    </submittedName>
</protein>
<feature type="region of interest" description="Disordered" evidence="1">
    <location>
        <begin position="309"/>
        <end position="344"/>
    </location>
</feature>
<feature type="compositionally biased region" description="Polar residues" evidence="1">
    <location>
        <begin position="309"/>
        <end position="322"/>
    </location>
</feature>
<feature type="region of interest" description="Disordered" evidence="1">
    <location>
        <begin position="1"/>
        <end position="106"/>
    </location>
</feature>
<feature type="compositionally biased region" description="Basic and acidic residues" evidence="1">
    <location>
        <begin position="80"/>
        <end position="105"/>
    </location>
</feature>
<proteinExistence type="predicted"/>
<sequence length="537" mass="58871">MSATSSGSGNRDDAGAMSSSTKEAGEVTEGNVDNACNSQTHSTTLCTQCKTNPNLTGESDMSTPAQSQSKGENGMIGEKLAGDKEKGEKNEITPREQTKKPDLKETNIQSVVTVLENTEGDFVDDAMHKKDNIPSSKNYQEHHFHAERGKVPEAEQEAEQTFGQHNSSRKTHTKEESTNVVLSTLHAGNSNQADGTITSQADNSNLADGTITSLADNSNQADGATCSSQEGNSNQGDVTTPKSQADNSNQTQGDDPNQKQEENPIQRDGMTSVCGNWDKTNRGAPGNTEKFENDDLFELQAENLDNENLLQSGKQLTNNTNGQREEGETLSEHPHVPFSSSQSQDDFTVIEYQLEMIIDDILTDNTLNENKEEWKKKSKKKIKGFLLTKVEDGTQSRRSFHHSVADLMGVHIFDSDINFAETDAKRAGSGQRADSGPSSSQHNQPFEKEMKNEKGSRSLKIPSKPGSGSALMSKTYNIRSEMTGDSGGRSPESLQTSISESFGDMRLSLFYADTRFFFHEDTYKRVLPTTNTLKYKM</sequence>
<feature type="compositionally biased region" description="Basic and acidic residues" evidence="1">
    <location>
        <begin position="256"/>
        <end position="265"/>
    </location>
</feature>
<evidence type="ECO:0000256" key="1">
    <source>
        <dbReference type="SAM" id="MobiDB-lite"/>
    </source>
</evidence>
<feature type="compositionally biased region" description="Polar residues" evidence="1">
    <location>
        <begin position="34"/>
        <end position="71"/>
    </location>
</feature>
<feature type="compositionally biased region" description="Polar residues" evidence="1">
    <location>
        <begin position="178"/>
        <end position="255"/>
    </location>
</feature>
<feature type="region of interest" description="Disordered" evidence="1">
    <location>
        <begin position="126"/>
        <end position="290"/>
    </location>
</feature>
<organism evidence="2">
    <name type="scientific">Magallana gigas</name>
    <name type="common">Pacific oyster</name>
    <name type="synonym">Crassostrea gigas</name>
    <dbReference type="NCBI Taxonomy" id="29159"/>
    <lineage>
        <taxon>Eukaryota</taxon>
        <taxon>Metazoa</taxon>
        <taxon>Spiralia</taxon>
        <taxon>Lophotrochozoa</taxon>
        <taxon>Mollusca</taxon>
        <taxon>Bivalvia</taxon>
        <taxon>Autobranchia</taxon>
        <taxon>Pteriomorphia</taxon>
        <taxon>Ostreida</taxon>
        <taxon>Ostreoidea</taxon>
        <taxon>Ostreidae</taxon>
        <taxon>Magallana</taxon>
    </lineage>
</organism>
<reference evidence="2" key="1">
    <citation type="journal article" date="2012" name="Nature">
        <title>The oyster genome reveals stress adaptation and complexity of shell formation.</title>
        <authorList>
            <person name="Zhang G."/>
            <person name="Fang X."/>
            <person name="Guo X."/>
            <person name="Li L."/>
            <person name="Luo R."/>
            <person name="Xu F."/>
            <person name="Yang P."/>
            <person name="Zhang L."/>
            <person name="Wang X."/>
            <person name="Qi H."/>
            <person name="Xiong Z."/>
            <person name="Que H."/>
            <person name="Xie Y."/>
            <person name="Holland P.W."/>
            <person name="Paps J."/>
            <person name="Zhu Y."/>
            <person name="Wu F."/>
            <person name="Chen Y."/>
            <person name="Wang J."/>
            <person name="Peng C."/>
            <person name="Meng J."/>
            <person name="Yang L."/>
            <person name="Liu J."/>
            <person name="Wen B."/>
            <person name="Zhang N."/>
            <person name="Huang Z."/>
            <person name="Zhu Q."/>
            <person name="Feng Y."/>
            <person name="Mount A."/>
            <person name="Hedgecock D."/>
            <person name="Xu Z."/>
            <person name="Liu Y."/>
            <person name="Domazet-Loso T."/>
            <person name="Du Y."/>
            <person name="Sun X."/>
            <person name="Zhang S."/>
            <person name="Liu B."/>
            <person name="Cheng P."/>
            <person name="Jiang X."/>
            <person name="Li J."/>
            <person name="Fan D."/>
            <person name="Wang W."/>
            <person name="Fu W."/>
            <person name="Wang T."/>
            <person name="Wang B."/>
            <person name="Zhang J."/>
            <person name="Peng Z."/>
            <person name="Li Y."/>
            <person name="Li N."/>
            <person name="Wang J."/>
            <person name="Chen M."/>
            <person name="He Y."/>
            <person name="Tan F."/>
            <person name="Song X."/>
            <person name="Zheng Q."/>
            <person name="Huang R."/>
            <person name="Yang H."/>
            <person name="Du X."/>
            <person name="Chen L."/>
            <person name="Yang M."/>
            <person name="Gaffney P.M."/>
            <person name="Wang S."/>
            <person name="Luo L."/>
            <person name="She Z."/>
            <person name="Ming Y."/>
            <person name="Huang W."/>
            <person name="Zhang S."/>
            <person name="Huang B."/>
            <person name="Zhang Y."/>
            <person name="Qu T."/>
            <person name="Ni P."/>
            <person name="Miao G."/>
            <person name="Wang J."/>
            <person name="Wang Q."/>
            <person name="Steinberg C.E."/>
            <person name="Wang H."/>
            <person name="Li N."/>
            <person name="Qian L."/>
            <person name="Zhang G."/>
            <person name="Li Y."/>
            <person name="Yang H."/>
            <person name="Liu X."/>
            <person name="Wang J."/>
            <person name="Yin Y."/>
            <person name="Wang J."/>
        </authorList>
    </citation>
    <scope>NUCLEOTIDE SEQUENCE [LARGE SCALE GENOMIC DNA]</scope>
    <source>
        <strain evidence="2">05x7-T-G4-1.051#20</strain>
    </source>
</reference>
<gene>
    <name evidence="2" type="ORF">CGI_10002518</name>
</gene>
<feature type="compositionally biased region" description="Basic and acidic residues" evidence="1">
    <location>
        <begin position="139"/>
        <end position="153"/>
    </location>
</feature>
<feature type="region of interest" description="Disordered" evidence="1">
    <location>
        <begin position="423"/>
        <end position="471"/>
    </location>
</feature>
<dbReference type="AlphaFoldDB" id="K1PEE9"/>
<dbReference type="InParanoid" id="K1PEE9"/>
<feature type="compositionally biased region" description="Basic and acidic residues" evidence="1">
    <location>
        <begin position="323"/>
        <end position="335"/>
    </location>
</feature>
<dbReference type="EMBL" id="JH818874">
    <property type="protein sequence ID" value="EKC22292.1"/>
    <property type="molecule type" value="Genomic_DNA"/>
</dbReference>
<dbReference type="HOGENOM" id="CLU_507402_0_0_1"/>